<dbReference type="PROSITE" id="PS50280">
    <property type="entry name" value="SET"/>
    <property type="match status" value="1"/>
</dbReference>
<dbReference type="AlphaFoldDB" id="A0AA40CB94"/>
<dbReference type="InterPro" id="IPR001214">
    <property type="entry name" value="SET_dom"/>
</dbReference>
<dbReference type="Proteomes" id="UP001174934">
    <property type="component" value="Unassembled WGS sequence"/>
</dbReference>
<dbReference type="EMBL" id="JAULSR010000002">
    <property type="protein sequence ID" value="KAK0631043.1"/>
    <property type="molecule type" value="Genomic_DNA"/>
</dbReference>
<keyword evidence="1" id="KW-0732">Signal</keyword>
<dbReference type="InterPro" id="IPR053185">
    <property type="entry name" value="SET_domain_protein"/>
</dbReference>
<protein>
    <recommendedName>
        <fullName evidence="2">SET domain-containing protein</fullName>
    </recommendedName>
</protein>
<proteinExistence type="predicted"/>
<evidence type="ECO:0000256" key="1">
    <source>
        <dbReference type="SAM" id="SignalP"/>
    </source>
</evidence>
<evidence type="ECO:0000313" key="3">
    <source>
        <dbReference type="EMBL" id="KAK0631043.1"/>
    </source>
</evidence>
<dbReference type="CDD" id="cd20071">
    <property type="entry name" value="SET_SMYD"/>
    <property type="match status" value="1"/>
</dbReference>
<dbReference type="Pfam" id="PF00856">
    <property type="entry name" value="SET"/>
    <property type="match status" value="1"/>
</dbReference>
<name>A0AA40CB94_9PEZI</name>
<feature type="domain" description="SET" evidence="2">
    <location>
        <begin position="147"/>
        <end position="306"/>
    </location>
</feature>
<reference evidence="3" key="1">
    <citation type="submission" date="2023-06" db="EMBL/GenBank/DDBJ databases">
        <title>Genome-scale phylogeny and comparative genomics of the fungal order Sordariales.</title>
        <authorList>
            <consortium name="Lawrence Berkeley National Laboratory"/>
            <person name="Hensen N."/>
            <person name="Bonometti L."/>
            <person name="Westerberg I."/>
            <person name="Brannstrom I.O."/>
            <person name="Guillou S."/>
            <person name="Cros-Aarteil S."/>
            <person name="Calhoun S."/>
            <person name="Haridas S."/>
            <person name="Kuo A."/>
            <person name="Mondo S."/>
            <person name="Pangilinan J."/>
            <person name="Riley R."/>
            <person name="LaButti K."/>
            <person name="Andreopoulos B."/>
            <person name="Lipzen A."/>
            <person name="Chen C."/>
            <person name="Yanf M."/>
            <person name="Daum C."/>
            <person name="Ng V."/>
            <person name="Clum A."/>
            <person name="Steindorff A."/>
            <person name="Ohm R."/>
            <person name="Martin F."/>
            <person name="Silar P."/>
            <person name="Natvig D."/>
            <person name="Lalanne C."/>
            <person name="Gautier V."/>
            <person name="Ament-velasquez S.L."/>
            <person name="Kruys A."/>
            <person name="Hutchinson M.I."/>
            <person name="Powell A.J."/>
            <person name="Barry K."/>
            <person name="Miller A.N."/>
            <person name="Grigoriev I.V."/>
            <person name="Debuchy R."/>
            <person name="Gladieux P."/>
            <person name="Thoren M.H."/>
            <person name="Johannesson H."/>
        </authorList>
    </citation>
    <scope>NUCLEOTIDE SEQUENCE</scope>
    <source>
        <strain evidence="3">SMH3391-2</strain>
    </source>
</reference>
<dbReference type="SUPFAM" id="SSF82199">
    <property type="entry name" value="SET domain"/>
    <property type="match status" value="1"/>
</dbReference>
<gene>
    <name evidence="3" type="ORF">B0T17DRAFT_486265</name>
</gene>
<dbReference type="Gene3D" id="2.170.270.10">
    <property type="entry name" value="SET domain"/>
    <property type="match status" value="1"/>
</dbReference>
<dbReference type="PANTHER" id="PTHR47332:SF6">
    <property type="entry name" value="SET DOMAIN-CONTAINING PROTEIN"/>
    <property type="match status" value="1"/>
</dbReference>
<feature type="chain" id="PRO_5041319893" description="SET domain-containing protein" evidence="1">
    <location>
        <begin position="31"/>
        <end position="459"/>
    </location>
</feature>
<evidence type="ECO:0000259" key="2">
    <source>
        <dbReference type="PROSITE" id="PS50280"/>
    </source>
</evidence>
<keyword evidence="4" id="KW-1185">Reference proteome</keyword>
<dbReference type="InterPro" id="IPR046341">
    <property type="entry name" value="SET_dom_sf"/>
</dbReference>
<evidence type="ECO:0000313" key="4">
    <source>
        <dbReference type="Proteomes" id="UP001174934"/>
    </source>
</evidence>
<accession>A0AA40CB94</accession>
<organism evidence="3 4">
    <name type="scientific">Bombardia bombarda</name>
    <dbReference type="NCBI Taxonomy" id="252184"/>
    <lineage>
        <taxon>Eukaryota</taxon>
        <taxon>Fungi</taxon>
        <taxon>Dikarya</taxon>
        <taxon>Ascomycota</taxon>
        <taxon>Pezizomycotina</taxon>
        <taxon>Sordariomycetes</taxon>
        <taxon>Sordariomycetidae</taxon>
        <taxon>Sordariales</taxon>
        <taxon>Lasiosphaeriaceae</taxon>
        <taxon>Bombardia</taxon>
    </lineage>
</organism>
<dbReference type="PANTHER" id="PTHR47332">
    <property type="entry name" value="SET DOMAIN-CONTAINING PROTEIN 5"/>
    <property type="match status" value="1"/>
</dbReference>
<sequence>MAWGRLSLTRALVLGLTLTLTLTPSPFALADPDAAAAAEADPVPSAGGSAEGLAYEAIEKVDIFTDNATAAAATPAASTASGPLPAQTPPVEGWWQSKICSDTFCVFTNRRVANGRGIALVTNLEDFQKVERMENHLNKGENKFHESPPPFAETEVVDKGTGAVATKPLRRGKPLMSWSPVLIVHRDVLRDVKKKDRTFLLETAVSYLPDTTREVFNRQRDIAGTGNPKSIEQILLAHPFEIDLGYPQTSQQGEDHAKHIVNYPEVAVVQHDCRPNAAFYIDNNLSFRATVARRIAAGEELTISYLDPFLPRAKRREWVKKHRGLGKPCPCEACVQKNSFEQLKKSDARMKELLKLQAKLKDHDSRDITVEMIDRYIKLFEEEKLHIRLGEAYETAAHNYNYLGEDKLAKKYADMAVQAGMIEGGSESNDVIAMKIMASDVKGHYSYQYTLKRLGKVPK</sequence>
<feature type="signal peptide" evidence="1">
    <location>
        <begin position="1"/>
        <end position="30"/>
    </location>
</feature>
<comment type="caution">
    <text evidence="3">The sequence shown here is derived from an EMBL/GenBank/DDBJ whole genome shotgun (WGS) entry which is preliminary data.</text>
</comment>